<dbReference type="Pfam" id="PF20120">
    <property type="entry name" value="DUF6510"/>
    <property type="match status" value="1"/>
</dbReference>
<keyword evidence="2" id="KW-1185">Reference proteome</keyword>
<proteinExistence type="predicted"/>
<dbReference type="RefSeq" id="WP_344091910.1">
    <property type="nucleotide sequence ID" value="NZ_BAAAOG010000001.1"/>
</dbReference>
<reference evidence="1 2" key="1">
    <citation type="journal article" date="2019" name="Int. J. Syst. Evol. Microbiol.">
        <title>The Global Catalogue of Microorganisms (GCM) 10K type strain sequencing project: providing services to taxonomists for standard genome sequencing and annotation.</title>
        <authorList>
            <consortium name="The Broad Institute Genomics Platform"/>
            <consortium name="The Broad Institute Genome Sequencing Center for Infectious Disease"/>
            <person name="Wu L."/>
            <person name="Ma J."/>
        </authorList>
    </citation>
    <scope>NUCLEOTIDE SEQUENCE [LARGE SCALE GENOMIC DNA]</scope>
    <source>
        <strain evidence="1 2">JCM 14901</strain>
    </source>
</reference>
<comment type="caution">
    <text evidence="1">The sequence shown here is derived from an EMBL/GenBank/DDBJ whole genome shotgun (WGS) entry which is preliminary data.</text>
</comment>
<protein>
    <submittedName>
        <fullName evidence="1">Uncharacterized protein</fullName>
    </submittedName>
</protein>
<sequence>MRAENATVVVDGNAAAGILSEVFAGDVTTIVGTCGGCGSAAPFAEAIVEIDEFAAIVRCRGCTHTLVTVLRGGSQTRIVVGTLRELVISEPGAVSPAPA</sequence>
<evidence type="ECO:0000313" key="1">
    <source>
        <dbReference type="EMBL" id="GAA1950374.1"/>
    </source>
</evidence>
<evidence type="ECO:0000313" key="2">
    <source>
        <dbReference type="Proteomes" id="UP001499933"/>
    </source>
</evidence>
<accession>A0ABN2QDV5</accession>
<name>A0ABN2QDV5_9MICO</name>
<dbReference type="EMBL" id="BAAAOG010000001">
    <property type="protein sequence ID" value="GAA1950374.1"/>
    <property type="molecule type" value="Genomic_DNA"/>
</dbReference>
<organism evidence="1 2">
    <name type="scientific">Microbacterium deminutum</name>
    <dbReference type="NCBI Taxonomy" id="344164"/>
    <lineage>
        <taxon>Bacteria</taxon>
        <taxon>Bacillati</taxon>
        <taxon>Actinomycetota</taxon>
        <taxon>Actinomycetes</taxon>
        <taxon>Micrococcales</taxon>
        <taxon>Microbacteriaceae</taxon>
        <taxon>Microbacterium</taxon>
    </lineage>
</organism>
<dbReference type="Proteomes" id="UP001499933">
    <property type="component" value="Unassembled WGS sequence"/>
</dbReference>
<gene>
    <name evidence="1" type="ORF">GCM10009776_10490</name>
</gene>
<dbReference type="InterPro" id="IPR045423">
    <property type="entry name" value="DUF6510"/>
</dbReference>